<accession>A0A7I8LKK0</accession>
<reference evidence="1" key="1">
    <citation type="submission" date="2020-02" db="EMBL/GenBank/DDBJ databases">
        <authorList>
            <person name="Scholz U."/>
            <person name="Mascher M."/>
            <person name="Fiebig A."/>
        </authorList>
    </citation>
    <scope>NUCLEOTIDE SEQUENCE</scope>
</reference>
<evidence type="ECO:0000313" key="1">
    <source>
        <dbReference type="EMBL" id="CAA7410621.1"/>
    </source>
</evidence>
<sequence>MAPAVVAGLAGWRPCSVLDKGKRGLQRLFRRVRAEIRRQVSDGCSGKRRFSSHYDAFSYSLNFDNGDSVFFR</sequence>
<name>A0A7I8LKK0_SPIIN</name>
<dbReference type="PANTHER" id="PTHR34538">
    <property type="entry name" value="EXPRESSED PROTEIN"/>
    <property type="match status" value="1"/>
</dbReference>
<gene>
    <name evidence="1" type="ORF">SI8410_18021299</name>
</gene>
<dbReference type="AlphaFoldDB" id="A0A7I8LKK0"/>
<dbReference type="Proteomes" id="UP000663760">
    <property type="component" value="Chromosome 18"/>
</dbReference>
<dbReference type="OrthoDB" id="1932900at2759"/>
<keyword evidence="2" id="KW-1185">Reference proteome</keyword>
<proteinExistence type="predicted"/>
<organism evidence="1 2">
    <name type="scientific">Spirodela intermedia</name>
    <name type="common">Intermediate duckweed</name>
    <dbReference type="NCBI Taxonomy" id="51605"/>
    <lineage>
        <taxon>Eukaryota</taxon>
        <taxon>Viridiplantae</taxon>
        <taxon>Streptophyta</taxon>
        <taxon>Embryophyta</taxon>
        <taxon>Tracheophyta</taxon>
        <taxon>Spermatophyta</taxon>
        <taxon>Magnoliopsida</taxon>
        <taxon>Liliopsida</taxon>
        <taxon>Araceae</taxon>
        <taxon>Lemnoideae</taxon>
        <taxon>Spirodela</taxon>
    </lineage>
</organism>
<dbReference type="EMBL" id="LR746281">
    <property type="protein sequence ID" value="CAA7410621.1"/>
    <property type="molecule type" value="Genomic_DNA"/>
</dbReference>
<evidence type="ECO:0000313" key="2">
    <source>
        <dbReference type="Proteomes" id="UP000663760"/>
    </source>
</evidence>
<dbReference type="PANTHER" id="PTHR34538:SF13">
    <property type="entry name" value="OS02G0637200 PROTEIN"/>
    <property type="match status" value="1"/>
</dbReference>
<protein>
    <submittedName>
        <fullName evidence="1">Uncharacterized protein</fullName>
    </submittedName>
</protein>